<feature type="region of interest" description="Disordered" evidence="1">
    <location>
        <begin position="1"/>
        <end position="24"/>
    </location>
</feature>
<dbReference type="InterPro" id="IPR013785">
    <property type="entry name" value="Aldolase_TIM"/>
</dbReference>
<dbReference type="InterPro" id="IPR022998">
    <property type="entry name" value="ThiamineP_synth_TenI"/>
</dbReference>
<evidence type="ECO:0000313" key="3">
    <source>
        <dbReference type="EMBL" id="SNB51564.1"/>
    </source>
</evidence>
<dbReference type="CDD" id="cd00564">
    <property type="entry name" value="TMP_TenI"/>
    <property type="match status" value="1"/>
</dbReference>
<name>A0A212PX66_9PROT</name>
<dbReference type="EMBL" id="FYEH01000001">
    <property type="protein sequence ID" value="SNB51564.1"/>
    <property type="molecule type" value="Genomic_DNA"/>
</dbReference>
<keyword evidence="4" id="KW-1185">Reference proteome</keyword>
<dbReference type="SUPFAM" id="SSF51391">
    <property type="entry name" value="Thiamin phosphate synthase"/>
    <property type="match status" value="1"/>
</dbReference>
<protein>
    <submittedName>
        <fullName evidence="3">Thiamine-phosphate diphosphorylase</fullName>
    </submittedName>
</protein>
<accession>A0A212PX66</accession>
<evidence type="ECO:0000313" key="4">
    <source>
        <dbReference type="Proteomes" id="UP000197065"/>
    </source>
</evidence>
<evidence type="ECO:0000256" key="1">
    <source>
        <dbReference type="SAM" id="MobiDB-lite"/>
    </source>
</evidence>
<feature type="compositionally biased region" description="Basic residues" evidence="1">
    <location>
        <begin position="1"/>
        <end position="11"/>
    </location>
</feature>
<dbReference type="Pfam" id="PF02581">
    <property type="entry name" value="TMP-TENI"/>
    <property type="match status" value="1"/>
</dbReference>
<dbReference type="OrthoDB" id="7159061at2"/>
<feature type="domain" description="Thiamine phosphate synthase/TenI" evidence="2">
    <location>
        <begin position="33"/>
        <end position="200"/>
    </location>
</feature>
<dbReference type="Gene3D" id="3.20.20.70">
    <property type="entry name" value="Aldolase class I"/>
    <property type="match status" value="1"/>
</dbReference>
<sequence>MSRRDSKKRKTESREPDGPWIDPAEAPPRLILVAPAGIDPAFAASLDVMLKAARPAAFVLAPNALPSEDRLEAISAIKTACHAAEAAFLLADDAQGVIATGADGAELEGADGLLRARQVLGAERLLGAACKFSRHDAMSAGEAGADFVRLGAVDSQASIDELAELASWWSELFVLPVAIAAPPNVAAIRTIAEAGADFITLGGPLWATPSLDVFLAEVASLLSSTKKSVP</sequence>
<organism evidence="3 4">
    <name type="scientific">Arboricoccus pini</name>
    <dbReference type="NCBI Taxonomy" id="1963835"/>
    <lineage>
        <taxon>Bacteria</taxon>
        <taxon>Pseudomonadati</taxon>
        <taxon>Pseudomonadota</taxon>
        <taxon>Alphaproteobacteria</taxon>
        <taxon>Geminicoccales</taxon>
        <taxon>Geminicoccaceae</taxon>
        <taxon>Arboricoccus</taxon>
    </lineage>
</organism>
<dbReference type="AlphaFoldDB" id="A0A212PX66"/>
<reference evidence="3 4" key="1">
    <citation type="submission" date="2017-06" db="EMBL/GenBank/DDBJ databases">
        <authorList>
            <person name="Kim H.J."/>
            <person name="Triplett B.A."/>
        </authorList>
    </citation>
    <scope>NUCLEOTIDE SEQUENCE [LARGE SCALE GENOMIC DNA]</scope>
    <source>
        <strain evidence="3 4">B29T1</strain>
    </source>
</reference>
<gene>
    <name evidence="3" type="ORF">SAMN07250955_101100</name>
</gene>
<dbReference type="RefSeq" id="WP_088559441.1">
    <property type="nucleotide sequence ID" value="NZ_FYEH01000001.1"/>
</dbReference>
<dbReference type="GO" id="GO:0009228">
    <property type="term" value="P:thiamine biosynthetic process"/>
    <property type="evidence" value="ECO:0007669"/>
    <property type="project" value="UniProtKB-KW"/>
</dbReference>
<dbReference type="InterPro" id="IPR036206">
    <property type="entry name" value="ThiamineP_synth_sf"/>
</dbReference>
<proteinExistence type="predicted"/>
<dbReference type="Proteomes" id="UP000197065">
    <property type="component" value="Unassembled WGS sequence"/>
</dbReference>
<evidence type="ECO:0000259" key="2">
    <source>
        <dbReference type="Pfam" id="PF02581"/>
    </source>
</evidence>